<comment type="subunit">
    <text evidence="3 12">The complex is composed of two ATP-binding proteins (UgpC), two transmembrane proteins (UgpA and UgpE) and a solute-binding protein (UgpB).</text>
</comment>
<comment type="subcellular location">
    <subcellularLocation>
        <location evidence="1 12">Cell inner membrane</location>
        <topology evidence="1 12">Multi-pass membrane protein</topology>
    </subcellularLocation>
    <subcellularLocation>
        <location evidence="11">Cell membrane</location>
        <topology evidence="11">Multi-pass membrane protein</topology>
    </subcellularLocation>
</comment>
<keyword evidence="5 11" id="KW-0813">Transport</keyword>
<feature type="transmembrane region" description="Helical" evidence="11">
    <location>
        <begin position="81"/>
        <end position="105"/>
    </location>
</feature>
<feature type="transmembrane region" description="Helical" evidence="11">
    <location>
        <begin position="250"/>
        <end position="272"/>
    </location>
</feature>
<evidence type="ECO:0000313" key="15">
    <source>
        <dbReference type="Proteomes" id="UP000028653"/>
    </source>
</evidence>
<dbReference type="RefSeq" id="WP_034499515.1">
    <property type="nucleotide sequence ID" value="NZ_JMPI01000070.1"/>
</dbReference>
<feature type="transmembrane region" description="Helical" evidence="11">
    <location>
        <begin position="187"/>
        <end position="210"/>
    </location>
</feature>
<dbReference type="Gene3D" id="1.10.3720.10">
    <property type="entry name" value="MetI-like"/>
    <property type="match status" value="1"/>
</dbReference>
<dbReference type="SUPFAM" id="SSF161098">
    <property type="entry name" value="MetI-like"/>
    <property type="match status" value="1"/>
</dbReference>
<dbReference type="NCBIfam" id="NF008210">
    <property type="entry name" value="PRK10973.1"/>
    <property type="match status" value="1"/>
</dbReference>
<keyword evidence="7 12" id="KW-0997">Cell inner membrane</keyword>
<dbReference type="PANTHER" id="PTHR43744">
    <property type="entry name" value="ABC TRANSPORTER PERMEASE PROTEIN MG189-RELATED-RELATED"/>
    <property type="match status" value="1"/>
</dbReference>
<proteinExistence type="inferred from homology"/>
<dbReference type="PANTHER" id="PTHR43744:SF8">
    <property type="entry name" value="SN-GLYCEROL-3-PHOSPHATE TRANSPORT SYSTEM PERMEASE PROTEIN UGPE"/>
    <property type="match status" value="1"/>
</dbReference>
<keyword evidence="10 11" id="KW-0472">Membrane</keyword>
<name>A0A085G005_9ENTR</name>
<dbReference type="Pfam" id="PF00528">
    <property type="entry name" value="BPD_transp_1"/>
    <property type="match status" value="1"/>
</dbReference>
<feature type="transmembrane region" description="Helical" evidence="11">
    <location>
        <begin position="15"/>
        <end position="36"/>
    </location>
</feature>
<protein>
    <recommendedName>
        <fullName evidence="4 12">sn-glycerol-3-phosphate transport system permease protein UgpE</fullName>
    </recommendedName>
</protein>
<dbReference type="OrthoDB" id="369039at2"/>
<evidence type="ECO:0000256" key="11">
    <source>
        <dbReference type="RuleBase" id="RU363032"/>
    </source>
</evidence>
<gene>
    <name evidence="12" type="primary">ugpE</name>
    <name evidence="14" type="ORF">GBAG_4015</name>
</gene>
<evidence type="ECO:0000256" key="5">
    <source>
        <dbReference type="ARBA" id="ARBA00022448"/>
    </source>
</evidence>
<keyword evidence="15" id="KW-1185">Reference proteome</keyword>
<dbReference type="Proteomes" id="UP000028653">
    <property type="component" value="Unassembled WGS sequence"/>
</dbReference>
<dbReference type="GO" id="GO:0005886">
    <property type="term" value="C:plasma membrane"/>
    <property type="evidence" value="ECO:0007669"/>
    <property type="project" value="UniProtKB-SubCell"/>
</dbReference>
<keyword evidence="8 11" id="KW-0812">Transmembrane</keyword>
<dbReference type="AlphaFoldDB" id="A0A085G005"/>
<feature type="transmembrane region" description="Helical" evidence="11">
    <location>
        <begin position="145"/>
        <end position="166"/>
    </location>
</feature>
<evidence type="ECO:0000256" key="6">
    <source>
        <dbReference type="ARBA" id="ARBA00022475"/>
    </source>
</evidence>
<evidence type="ECO:0000256" key="12">
    <source>
        <dbReference type="RuleBase" id="RU363056"/>
    </source>
</evidence>
<evidence type="ECO:0000256" key="8">
    <source>
        <dbReference type="ARBA" id="ARBA00022692"/>
    </source>
</evidence>
<dbReference type="STRING" id="1006004.GBAG_4015"/>
<evidence type="ECO:0000256" key="1">
    <source>
        <dbReference type="ARBA" id="ARBA00004429"/>
    </source>
</evidence>
<evidence type="ECO:0000256" key="3">
    <source>
        <dbReference type="ARBA" id="ARBA00011557"/>
    </source>
</evidence>
<reference evidence="14 15" key="1">
    <citation type="submission" date="2014-05" db="EMBL/GenBank/DDBJ databases">
        <title>ATOL: Assembling a taxonomically balanced genome-scale reconstruction of the evolutionary history of the Enterobacteriaceae.</title>
        <authorList>
            <person name="Plunkett G.III."/>
            <person name="Neeno-Eckwall E.C."/>
            <person name="Glasner J.D."/>
            <person name="Perna N.T."/>
        </authorList>
    </citation>
    <scope>NUCLEOTIDE SEQUENCE [LARGE SCALE GENOMIC DNA]</scope>
    <source>
        <strain evidence="14 15">ATCC 33320</strain>
    </source>
</reference>
<organism evidence="14 15">
    <name type="scientific">Buttiauxella agrestis ATCC 33320</name>
    <dbReference type="NCBI Taxonomy" id="1006004"/>
    <lineage>
        <taxon>Bacteria</taxon>
        <taxon>Pseudomonadati</taxon>
        <taxon>Pseudomonadota</taxon>
        <taxon>Gammaproteobacteria</taxon>
        <taxon>Enterobacterales</taxon>
        <taxon>Enterobacteriaceae</taxon>
        <taxon>Buttiauxella</taxon>
    </lineage>
</organism>
<evidence type="ECO:0000256" key="10">
    <source>
        <dbReference type="ARBA" id="ARBA00023136"/>
    </source>
</evidence>
<feature type="transmembrane region" description="Helical" evidence="11">
    <location>
        <begin position="112"/>
        <end position="133"/>
    </location>
</feature>
<evidence type="ECO:0000256" key="2">
    <source>
        <dbReference type="ARBA" id="ARBA00008852"/>
    </source>
</evidence>
<sequence>MIENRRGLTIFSHTMLILGIIVILFPLYVAFVAATLDSQAVFQTPMTLIPGSHLLENMTHIWVHGVGANSAPFGLMLLNSFVMAMVITIGKITVSMLSAFAIVWFRFPLRNLFFWMIFITLMLPVEVRIFPTVEVIANLKMLDSYTGLTLPLMASATATFLFRQFFMTLPDELMEAARIDGATPMRFFRDIVLPLSKTNLAALFVITFIYGWNQYLWPLLIVSDVNLGTAVAGIKSMMSSGEGSTQWNQVMAAMLLTLIPPVIIVLAMQRAFVRGLVDSEK</sequence>
<evidence type="ECO:0000256" key="7">
    <source>
        <dbReference type="ARBA" id="ARBA00022519"/>
    </source>
</evidence>
<dbReference type="InterPro" id="IPR035906">
    <property type="entry name" value="MetI-like_sf"/>
</dbReference>
<comment type="function">
    <text evidence="12">Part of the ABC transporter complex UgpBAEC involved in sn-glycerol-3-phosphate (G3P) import. Probably responsible for the translocation of the substrate across the membrane.</text>
</comment>
<dbReference type="EMBL" id="JMPI01000070">
    <property type="protein sequence ID" value="KFC77050.1"/>
    <property type="molecule type" value="Genomic_DNA"/>
</dbReference>
<comment type="caution">
    <text evidence="14">The sequence shown here is derived from an EMBL/GenBank/DDBJ whole genome shotgun (WGS) entry which is preliminary data.</text>
</comment>
<evidence type="ECO:0000313" key="14">
    <source>
        <dbReference type="EMBL" id="KFC77050.1"/>
    </source>
</evidence>
<keyword evidence="6 12" id="KW-1003">Cell membrane</keyword>
<evidence type="ECO:0000259" key="13">
    <source>
        <dbReference type="PROSITE" id="PS50928"/>
    </source>
</evidence>
<evidence type="ECO:0000256" key="9">
    <source>
        <dbReference type="ARBA" id="ARBA00022989"/>
    </source>
</evidence>
<dbReference type="PROSITE" id="PS50928">
    <property type="entry name" value="ABC_TM1"/>
    <property type="match status" value="1"/>
</dbReference>
<comment type="similarity">
    <text evidence="2">Belongs to the binding-protein-dependent transport system permease family. UgpAE subfamily.</text>
</comment>
<dbReference type="CDD" id="cd06261">
    <property type="entry name" value="TM_PBP2"/>
    <property type="match status" value="1"/>
</dbReference>
<dbReference type="GO" id="GO:0055085">
    <property type="term" value="P:transmembrane transport"/>
    <property type="evidence" value="ECO:0007669"/>
    <property type="project" value="InterPro"/>
</dbReference>
<keyword evidence="9 11" id="KW-1133">Transmembrane helix</keyword>
<evidence type="ECO:0000256" key="4">
    <source>
        <dbReference type="ARBA" id="ARBA00020515"/>
    </source>
</evidence>
<dbReference type="FunFam" id="1.10.3720.10:FF:000042">
    <property type="entry name" value="sn-glycerol-3-phosphate transport system permease protein UgpE"/>
    <property type="match status" value="1"/>
</dbReference>
<feature type="domain" description="ABC transmembrane type-1" evidence="13">
    <location>
        <begin position="77"/>
        <end position="268"/>
    </location>
</feature>
<accession>A0A085G005</accession>
<dbReference type="eggNOG" id="COG0395">
    <property type="taxonomic scope" value="Bacteria"/>
</dbReference>
<dbReference type="InterPro" id="IPR000515">
    <property type="entry name" value="MetI-like"/>
</dbReference>